<evidence type="ECO:0000256" key="2">
    <source>
        <dbReference type="SAM" id="SignalP"/>
    </source>
</evidence>
<keyword evidence="2" id="KW-0732">Signal</keyword>
<protein>
    <recommendedName>
        <fullName evidence="5">Lon N-terminal domain-containing protein</fullName>
    </recommendedName>
</protein>
<dbReference type="AlphaFoldDB" id="A0AAD8XVM5"/>
<reference evidence="3" key="1">
    <citation type="submission" date="2023-06" db="EMBL/GenBank/DDBJ databases">
        <title>Survivors Of The Sea: Transcriptome response of Skeletonema marinoi to long-term dormancy.</title>
        <authorList>
            <person name="Pinder M.I.M."/>
            <person name="Kourtchenko O."/>
            <person name="Robertson E.K."/>
            <person name="Larsson T."/>
            <person name="Maumus F."/>
            <person name="Osuna-Cruz C.M."/>
            <person name="Vancaester E."/>
            <person name="Stenow R."/>
            <person name="Vandepoele K."/>
            <person name="Ploug H."/>
            <person name="Bruchert V."/>
            <person name="Godhe A."/>
            <person name="Topel M."/>
        </authorList>
    </citation>
    <scope>NUCLEOTIDE SEQUENCE</scope>
    <source>
        <strain evidence="3">R05AC</strain>
    </source>
</reference>
<dbReference type="EMBL" id="JATAAI010000040">
    <property type="protein sequence ID" value="KAK1734330.1"/>
    <property type="molecule type" value="Genomic_DNA"/>
</dbReference>
<evidence type="ECO:0008006" key="5">
    <source>
        <dbReference type="Google" id="ProtNLM"/>
    </source>
</evidence>
<dbReference type="Proteomes" id="UP001224775">
    <property type="component" value="Unassembled WGS sequence"/>
</dbReference>
<feature type="signal peptide" evidence="2">
    <location>
        <begin position="1"/>
        <end position="26"/>
    </location>
</feature>
<gene>
    <name evidence="3" type="ORF">QTG54_015097</name>
</gene>
<feature type="compositionally biased region" description="Basic and acidic residues" evidence="1">
    <location>
        <begin position="91"/>
        <end position="102"/>
    </location>
</feature>
<sequence length="305" mass="33614">MTSTQRISALLSLAIMMWSVFTIANGFSIPNTAITTAKAPDNNTPLLLLRNHQHNKQSTAFTSRSTSSCSIILRLSASDNINNSNIDNNDESTKTNKKKGDSIRSTTGIRPSLHPTEINCIAEALMLRSTQNPSIEIDVSNTSEPLQVAITAGGIAMNAIDKRNSDKDDTSEKFTMEESQVISGRVVGVVMRMRELEELLVRRVGGVAWVKKYGEEESFGVLKAECSSEDESDTEELEKKLREVIKINPLFRMNRAECLLCLFLDTVERPKLELMGEGVAGGSEVDFIDADRLEVLRTANDGEVN</sequence>
<accession>A0AAD8XVM5</accession>
<proteinExistence type="predicted"/>
<name>A0AAD8XVM5_9STRA</name>
<organism evidence="3 4">
    <name type="scientific">Skeletonema marinoi</name>
    <dbReference type="NCBI Taxonomy" id="267567"/>
    <lineage>
        <taxon>Eukaryota</taxon>
        <taxon>Sar</taxon>
        <taxon>Stramenopiles</taxon>
        <taxon>Ochrophyta</taxon>
        <taxon>Bacillariophyta</taxon>
        <taxon>Coscinodiscophyceae</taxon>
        <taxon>Thalassiosirophycidae</taxon>
        <taxon>Thalassiosirales</taxon>
        <taxon>Skeletonemataceae</taxon>
        <taxon>Skeletonema</taxon>
        <taxon>Skeletonema marinoi-dohrnii complex</taxon>
    </lineage>
</organism>
<evidence type="ECO:0000256" key="1">
    <source>
        <dbReference type="SAM" id="MobiDB-lite"/>
    </source>
</evidence>
<keyword evidence="4" id="KW-1185">Reference proteome</keyword>
<comment type="caution">
    <text evidence="3">The sequence shown here is derived from an EMBL/GenBank/DDBJ whole genome shotgun (WGS) entry which is preliminary data.</text>
</comment>
<feature type="region of interest" description="Disordered" evidence="1">
    <location>
        <begin position="82"/>
        <end position="109"/>
    </location>
</feature>
<evidence type="ECO:0000313" key="4">
    <source>
        <dbReference type="Proteomes" id="UP001224775"/>
    </source>
</evidence>
<evidence type="ECO:0000313" key="3">
    <source>
        <dbReference type="EMBL" id="KAK1734330.1"/>
    </source>
</evidence>
<feature type="chain" id="PRO_5042228654" description="Lon N-terminal domain-containing protein" evidence="2">
    <location>
        <begin position="27"/>
        <end position="305"/>
    </location>
</feature>